<evidence type="ECO:0000259" key="8">
    <source>
        <dbReference type="Pfam" id="PF02729"/>
    </source>
</evidence>
<comment type="catalytic activity">
    <reaction evidence="5 6">
        <text>carbamoyl phosphate + L-ornithine = L-citrulline + phosphate + H(+)</text>
        <dbReference type="Rhea" id="RHEA:19513"/>
        <dbReference type="ChEBI" id="CHEBI:15378"/>
        <dbReference type="ChEBI" id="CHEBI:43474"/>
        <dbReference type="ChEBI" id="CHEBI:46911"/>
        <dbReference type="ChEBI" id="CHEBI:57743"/>
        <dbReference type="ChEBI" id="CHEBI:58228"/>
        <dbReference type="EC" id="2.1.3.3"/>
    </reaction>
</comment>
<reference evidence="9 10" key="1">
    <citation type="submission" date="2020-03" db="EMBL/GenBank/DDBJ databases">
        <title>Metabolic flexibility allows generalist bacteria to become dominant in a frequently disturbed ecosystem.</title>
        <authorList>
            <person name="Chen Y.-J."/>
            <person name="Leung P.M."/>
            <person name="Bay S.K."/>
            <person name="Hugenholtz P."/>
            <person name="Kessler A.J."/>
            <person name="Shelley G."/>
            <person name="Waite D.W."/>
            <person name="Cook P.L."/>
            <person name="Greening C."/>
        </authorList>
    </citation>
    <scope>NUCLEOTIDE SEQUENCE [LARGE SCALE GENOMIC DNA]</scope>
    <source>
        <strain evidence="9">SS_bin_28</strain>
    </source>
</reference>
<feature type="binding site" evidence="6">
    <location>
        <position position="291"/>
    </location>
    <ligand>
        <name>carbamoyl phosphate</name>
        <dbReference type="ChEBI" id="CHEBI:58228"/>
    </ligand>
</feature>
<evidence type="ECO:0000256" key="5">
    <source>
        <dbReference type="ARBA" id="ARBA00048772"/>
    </source>
</evidence>
<keyword evidence="6" id="KW-0963">Cytoplasm</keyword>
<dbReference type="InterPro" id="IPR006131">
    <property type="entry name" value="Asp_carbamoyltransf_Asp/Orn-bd"/>
</dbReference>
<dbReference type="InterPro" id="IPR002292">
    <property type="entry name" value="Orn/put_carbamltrans"/>
</dbReference>
<dbReference type="EMBL" id="JABDJR010000214">
    <property type="protein sequence ID" value="NNF06223.1"/>
    <property type="molecule type" value="Genomic_DNA"/>
</dbReference>
<name>A0A7Y2EDU9_UNCEI</name>
<comment type="pathway">
    <text evidence="1">Amino-acid biosynthesis; L-arginine biosynthesis; L-arginine from L-ornithine and carbamoyl phosphate: step 1/3.</text>
</comment>
<dbReference type="PRINTS" id="PR00100">
    <property type="entry name" value="AOTCASE"/>
</dbReference>
<gene>
    <name evidence="9" type="primary">argF</name>
    <name evidence="9" type="ORF">HKN21_05645</name>
</gene>
<dbReference type="InterPro" id="IPR006132">
    <property type="entry name" value="Asp/Orn_carbamoyltranf_P-bd"/>
</dbReference>
<dbReference type="FunFam" id="3.40.50.1370:FF:000008">
    <property type="entry name" value="Ornithine carbamoyltransferase"/>
    <property type="match status" value="1"/>
</dbReference>
<dbReference type="AlphaFoldDB" id="A0A7Y2EDU9"/>
<dbReference type="SUPFAM" id="SSF53671">
    <property type="entry name" value="Aspartate/ornithine carbamoyltransferase"/>
    <property type="match status" value="1"/>
</dbReference>
<protein>
    <recommendedName>
        <fullName evidence="3 6">Ornithine carbamoyltransferase</fullName>
        <shortName evidence="6">OTCase</shortName>
        <ecNumber evidence="3 6">2.1.3.3</ecNumber>
    </recommendedName>
</protein>
<feature type="binding site" evidence="6">
    <location>
        <begin position="263"/>
        <end position="264"/>
    </location>
    <ligand>
        <name>carbamoyl phosphate</name>
        <dbReference type="ChEBI" id="CHEBI:58228"/>
    </ligand>
</feature>
<comment type="caution">
    <text evidence="9">The sequence shown here is derived from an EMBL/GenBank/DDBJ whole genome shotgun (WGS) entry which is preliminary data.</text>
</comment>
<evidence type="ECO:0000256" key="1">
    <source>
        <dbReference type="ARBA" id="ARBA00004975"/>
    </source>
</evidence>
<dbReference type="InterPro" id="IPR006130">
    <property type="entry name" value="Asp/Orn_carbamoylTrfase"/>
</dbReference>
<comment type="caution">
    <text evidence="6">Lacks conserved residue(s) required for the propagation of feature annotation.</text>
</comment>
<dbReference type="GO" id="GO:0016597">
    <property type="term" value="F:amino acid binding"/>
    <property type="evidence" value="ECO:0007669"/>
    <property type="project" value="InterPro"/>
</dbReference>
<feature type="domain" description="Aspartate/ornithine carbamoyltransferase Asp/Orn-binding" evidence="7">
    <location>
        <begin position="151"/>
        <end position="301"/>
    </location>
</feature>
<evidence type="ECO:0000313" key="9">
    <source>
        <dbReference type="EMBL" id="NNF06223.1"/>
    </source>
</evidence>
<feature type="domain" description="Aspartate/ornithine carbamoyltransferase carbamoyl-P binding" evidence="8">
    <location>
        <begin position="4"/>
        <end position="144"/>
    </location>
</feature>
<evidence type="ECO:0000256" key="3">
    <source>
        <dbReference type="ARBA" id="ARBA00013007"/>
    </source>
</evidence>
<feature type="binding site" evidence="6">
    <location>
        <position position="104"/>
    </location>
    <ligand>
        <name>carbamoyl phosphate</name>
        <dbReference type="ChEBI" id="CHEBI:58228"/>
    </ligand>
</feature>
<dbReference type="NCBIfam" id="NF001986">
    <property type="entry name" value="PRK00779.1"/>
    <property type="match status" value="1"/>
</dbReference>
<dbReference type="PANTHER" id="PTHR45753:SF3">
    <property type="entry name" value="ORNITHINE TRANSCARBAMYLASE, MITOCHONDRIAL"/>
    <property type="match status" value="1"/>
</dbReference>
<feature type="binding site" evidence="6">
    <location>
        <begin position="131"/>
        <end position="134"/>
    </location>
    <ligand>
        <name>carbamoyl phosphate</name>
        <dbReference type="ChEBI" id="CHEBI:58228"/>
    </ligand>
</feature>
<comment type="subcellular location">
    <subcellularLocation>
        <location evidence="6">Cytoplasm</location>
    </subcellularLocation>
</comment>
<dbReference type="InterPro" id="IPR036901">
    <property type="entry name" value="Asp/Orn_carbamoylTrfase_sf"/>
</dbReference>
<comment type="similarity">
    <text evidence="2 6">Belongs to the aspartate/ornithine carbamoyltransferase superfamily. OTCase family.</text>
</comment>
<dbReference type="GO" id="GO:0005737">
    <property type="term" value="C:cytoplasm"/>
    <property type="evidence" value="ECO:0007669"/>
    <property type="project" value="UniProtKB-SubCell"/>
</dbReference>
<keyword evidence="4 6" id="KW-0808">Transferase</keyword>
<evidence type="ECO:0000256" key="2">
    <source>
        <dbReference type="ARBA" id="ARBA00007805"/>
    </source>
</evidence>
<dbReference type="HAMAP" id="MF_01109">
    <property type="entry name" value="OTCase"/>
    <property type="match status" value="1"/>
</dbReference>
<dbReference type="PANTHER" id="PTHR45753">
    <property type="entry name" value="ORNITHINE CARBAMOYLTRANSFERASE, MITOCHONDRIAL"/>
    <property type="match status" value="1"/>
</dbReference>
<organism evidence="9 10">
    <name type="scientific">Eiseniibacteriota bacterium</name>
    <dbReference type="NCBI Taxonomy" id="2212470"/>
    <lineage>
        <taxon>Bacteria</taxon>
        <taxon>Candidatus Eiseniibacteriota</taxon>
    </lineage>
</organism>
<feature type="binding site" evidence="6">
    <location>
        <position position="162"/>
    </location>
    <ligand>
        <name>L-ornithine</name>
        <dbReference type="ChEBI" id="CHEBI:46911"/>
    </ligand>
</feature>
<dbReference type="GO" id="GO:0019240">
    <property type="term" value="P:citrulline biosynthetic process"/>
    <property type="evidence" value="ECO:0007669"/>
    <property type="project" value="TreeGrafter"/>
</dbReference>
<dbReference type="GO" id="GO:0042450">
    <property type="term" value="P:L-arginine biosynthetic process via ornithine"/>
    <property type="evidence" value="ECO:0007669"/>
    <property type="project" value="UniProtKB-UniRule"/>
</dbReference>
<feature type="binding site" evidence="6">
    <location>
        <position position="223"/>
    </location>
    <ligand>
        <name>L-ornithine</name>
        <dbReference type="ChEBI" id="CHEBI:46911"/>
    </ligand>
</feature>
<sequence>MAKRDFLTVTDFSSQEIQDSLLLAQDLKAEHKNGALRQVLKGKVLALIFHKPSLRTRVSFESGMYRLGGSVLYMTDKEIGMGSREAISDVGNVISRYVDGVMIRTFAHKWVEDLAANSQIPIINGLTDDYHPCQIMADLLTVQENFNTVENKHVVFIGDGNNVAKSWMNAARRLPFQLTLTCPEGYEPDAGFMAEVKRDAGDRVRIVNDPMEAAKGADVLYTDVWASMGQESETAARKKIFQPYQLNSTLLGQANKDCLVLHCLPAHRGEEITDDVIDGPNSRVFDQAENRMHAQNALLVSLMGSGS</sequence>
<evidence type="ECO:0000313" key="10">
    <source>
        <dbReference type="Proteomes" id="UP000547674"/>
    </source>
</evidence>
<proteinExistence type="inferred from homology"/>
<dbReference type="Proteomes" id="UP000547674">
    <property type="component" value="Unassembled WGS sequence"/>
</dbReference>
<dbReference type="PRINTS" id="PR00102">
    <property type="entry name" value="OTCASE"/>
</dbReference>
<dbReference type="InterPro" id="IPR024904">
    <property type="entry name" value="OTCase_ArgI"/>
</dbReference>
<evidence type="ECO:0000256" key="6">
    <source>
        <dbReference type="HAMAP-Rule" id="MF_01109"/>
    </source>
</evidence>
<dbReference type="Pfam" id="PF00185">
    <property type="entry name" value="OTCace"/>
    <property type="match status" value="1"/>
</dbReference>
<feature type="binding site" evidence="6">
    <location>
        <begin position="227"/>
        <end position="228"/>
    </location>
    <ligand>
        <name>L-ornithine</name>
        <dbReference type="ChEBI" id="CHEBI:46911"/>
    </ligand>
</feature>
<dbReference type="Gene3D" id="3.40.50.1370">
    <property type="entry name" value="Aspartate/ornithine carbamoyltransferase"/>
    <property type="match status" value="2"/>
</dbReference>
<dbReference type="GO" id="GO:0004585">
    <property type="term" value="F:ornithine carbamoyltransferase activity"/>
    <property type="evidence" value="ECO:0007669"/>
    <property type="project" value="UniProtKB-UniRule"/>
</dbReference>
<dbReference type="NCBIfam" id="TIGR00658">
    <property type="entry name" value="orni_carb_tr"/>
    <property type="match status" value="1"/>
</dbReference>
<dbReference type="EC" id="2.1.3.3" evidence="3 6"/>
<accession>A0A7Y2EDU9</accession>
<dbReference type="Pfam" id="PF02729">
    <property type="entry name" value="OTCace_N"/>
    <property type="match status" value="1"/>
</dbReference>
<evidence type="ECO:0000259" key="7">
    <source>
        <dbReference type="Pfam" id="PF00185"/>
    </source>
</evidence>
<evidence type="ECO:0000256" key="4">
    <source>
        <dbReference type="ARBA" id="ARBA00022679"/>
    </source>
</evidence>